<name>A0ACD4ZBT8_9ACTN</name>
<dbReference type="Proteomes" id="UP001348369">
    <property type="component" value="Chromosome"/>
</dbReference>
<protein>
    <submittedName>
        <fullName evidence="1">Uncharacterized protein</fullName>
    </submittedName>
</protein>
<evidence type="ECO:0000313" key="2">
    <source>
        <dbReference type="Proteomes" id="UP001348369"/>
    </source>
</evidence>
<reference evidence="1" key="1">
    <citation type="submission" date="2022-10" db="EMBL/GenBank/DDBJ databases">
        <title>The complete genomes of actinobacterial strains from the NBC collection.</title>
        <authorList>
            <person name="Joergensen T.S."/>
            <person name="Alvarez Arevalo M."/>
            <person name="Sterndorff E.B."/>
            <person name="Faurdal D."/>
            <person name="Vuksanovic O."/>
            <person name="Mourched A.-S."/>
            <person name="Charusanti P."/>
            <person name="Shaw S."/>
            <person name="Blin K."/>
            <person name="Weber T."/>
        </authorList>
    </citation>
    <scope>NUCLEOTIDE SEQUENCE</scope>
    <source>
        <strain evidence="1">NBC 01771</strain>
    </source>
</reference>
<dbReference type="EMBL" id="CP109109">
    <property type="protein sequence ID" value="WSB95712.1"/>
    <property type="molecule type" value="Genomic_DNA"/>
</dbReference>
<keyword evidence="2" id="KW-1185">Reference proteome</keyword>
<evidence type="ECO:0000313" key="1">
    <source>
        <dbReference type="EMBL" id="WSB95712.1"/>
    </source>
</evidence>
<proteinExistence type="predicted"/>
<organism evidence="1 2">
    <name type="scientific">Streptomyces scopuliridis</name>
    <dbReference type="NCBI Taxonomy" id="452529"/>
    <lineage>
        <taxon>Bacteria</taxon>
        <taxon>Bacillati</taxon>
        <taxon>Actinomycetota</taxon>
        <taxon>Actinomycetes</taxon>
        <taxon>Kitasatosporales</taxon>
        <taxon>Streptomycetaceae</taxon>
        <taxon>Streptomyces</taxon>
    </lineage>
</organism>
<sequence>MVLALIAGLGTFLVYQSQVSAQREAEGRSRSLTSLADELTKRDPGLASLVAIAAHDVAPTREARNALLRRYDQFKDDSWVLTGTESPVKDVAMSTDGAVTLVTTEIGGALSWQNGAVLFVRGAGGRIHREYLRLAQQVLYPLVSRDGRRIAYLSAQEGGTLVWHDVHRDAKNVLGPAHTIRNSDFGDIEVRSLEQNLGSADFSPDAGEVVMVVGGRARVWDLAAEKGRGLPSRVPALEKARFGPDENTLVAQPRYGDETGADSSVMAVDIG</sequence>
<accession>A0ACD4ZBT8</accession>
<gene>
    <name evidence="1" type="ORF">OG835_00800</name>
</gene>